<dbReference type="AlphaFoldDB" id="A0A9J5X026"/>
<comment type="caution">
    <text evidence="1">The sequence shown here is derived from an EMBL/GenBank/DDBJ whole genome shotgun (WGS) entry which is preliminary data.</text>
</comment>
<name>A0A9J5X026_SOLCO</name>
<accession>A0A9J5X026</accession>
<gene>
    <name evidence="1" type="ORF">H5410_051209</name>
</gene>
<dbReference type="PANTHER" id="PTHR46238">
    <property type="entry name" value="REVERSE TRANSCRIPTASE DOMAIN-CONTAINING PROTEIN"/>
    <property type="match status" value="1"/>
</dbReference>
<dbReference type="Proteomes" id="UP000824120">
    <property type="component" value="Chromosome 10"/>
</dbReference>
<dbReference type="EMBL" id="JACXVP010000010">
    <property type="protein sequence ID" value="KAG5580582.1"/>
    <property type="molecule type" value="Genomic_DNA"/>
</dbReference>
<dbReference type="PANTHER" id="PTHR46238:SF8">
    <property type="entry name" value="ENDONUCLEASE_EXONUCLEASE_PHOSPHATASE DOMAIN-CONTAINING PROTEIN"/>
    <property type="match status" value="1"/>
</dbReference>
<sequence length="82" mass="9380">MESKGFKLSKIKTKYLECKFSGVTYVANVEVTLDKWLIQKRGRFKYIGSIIQENGEIGKDVTHLLDAGYLKLVEAHIWSLVC</sequence>
<dbReference type="OrthoDB" id="1225857at2759"/>
<evidence type="ECO:0000313" key="2">
    <source>
        <dbReference type="Proteomes" id="UP000824120"/>
    </source>
</evidence>
<evidence type="ECO:0000313" key="1">
    <source>
        <dbReference type="EMBL" id="KAG5580582.1"/>
    </source>
</evidence>
<proteinExistence type="predicted"/>
<protein>
    <submittedName>
        <fullName evidence="1">Uncharacterized protein</fullName>
    </submittedName>
</protein>
<organism evidence="1 2">
    <name type="scientific">Solanum commersonii</name>
    <name type="common">Commerson's wild potato</name>
    <name type="synonym">Commerson's nightshade</name>
    <dbReference type="NCBI Taxonomy" id="4109"/>
    <lineage>
        <taxon>Eukaryota</taxon>
        <taxon>Viridiplantae</taxon>
        <taxon>Streptophyta</taxon>
        <taxon>Embryophyta</taxon>
        <taxon>Tracheophyta</taxon>
        <taxon>Spermatophyta</taxon>
        <taxon>Magnoliopsida</taxon>
        <taxon>eudicotyledons</taxon>
        <taxon>Gunneridae</taxon>
        <taxon>Pentapetalae</taxon>
        <taxon>asterids</taxon>
        <taxon>lamiids</taxon>
        <taxon>Solanales</taxon>
        <taxon>Solanaceae</taxon>
        <taxon>Solanoideae</taxon>
        <taxon>Solaneae</taxon>
        <taxon>Solanum</taxon>
    </lineage>
</organism>
<reference evidence="1 2" key="1">
    <citation type="submission" date="2020-09" db="EMBL/GenBank/DDBJ databases">
        <title>De no assembly of potato wild relative species, Solanum commersonii.</title>
        <authorList>
            <person name="Cho K."/>
        </authorList>
    </citation>
    <scope>NUCLEOTIDE SEQUENCE [LARGE SCALE GENOMIC DNA]</scope>
    <source>
        <strain evidence="1">LZ3.2</strain>
        <tissue evidence="1">Leaf</tissue>
    </source>
</reference>
<keyword evidence="2" id="KW-1185">Reference proteome</keyword>